<keyword evidence="3" id="KW-0808">Transferase</keyword>
<dbReference type="Gene3D" id="3.30.950.10">
    <property type="entry name" value="Methyltransferase, Cobalt-precorrin-4 Transmethylase, Domain 2"/>
    <property type="match status" value="1"/>
</dbReference>
<dbReference type="Gramene" id="ABO96124">
    <property type="protein sequence ID" value="ABO96124"/>
    <property type="gene ID" value="OSTLU_94394"/>
</dbReference>
<keyword evidence="5" id="KW-0627">Porphyrin biosynthesis</keyword>
<dbReference type="STRING" id="436017.A4RXX9"/>
<dbReference type="GO" id="GO:0019354">
    <property type="term" value="P:siroheme biosynthetic process"/>
    <property type="evidence" value="ECO:0007669"/>
    <property type="project" value="InterPro"/>
</dbReference>
<dbReference type="InterPro" id="IPR000878">
    <property type="entry name" value="4pyrrol_Mease"/>
</dbReference>
<dbReference type="eggNOG" id="KOG1527">
    <property type="taxonomic scope" value="Eukaryota"/>
</dbReference>
<dbReference type="SUPFAM" id="SSF53790">
    <property type="entry name" value="Tetrapyrrole methylase"/>
    <property type="match status" value="1"/>
</dbReference>
<dbReference type="PANTHER" id="PTHR45790">
    <property type="entry name" value="SIROHEME SYNTHASE-RELATED"/>
    <property type="match status" value="1"/>
</dbReference>
<evidence type="ECO:0000256" key="1">
    <source>
        <dbReference type="ARBA" id="ARBA00012162"/>
    </source>
</evidence>
<name>A4RXX9_OSTLU</name>
<evidence type="ECO:0000256" key="5">
    <source>
        <dbReference type="ARBA" id="ARBA00023244"/>
    </source>
</evidence>
<dbReference type="InterPro" id="IPR014777">
    <property type="entry name" value="4pyrrole_Mease_sub1"/>
</dbReference>
<dbReference type="OrthoDB" id="508204at2759"/>
<organism evidence="7 8">
    <name type="scientific">Ostreococcus lucimarinus (strain CCE9901)</name>
    <dbReference type="NCBI Taxonomy" id="436017"/>
    <lineage>
        <taxon>Eukaryota</taxon>
        <taxon>Viridiplantae</taxon>
        <taxon>Chlorophyta</taxon>
        <taxon>Mamiellophyceae</taxon>
        <taxon>Mamiellales</taxon>
        <taxon>Bathycoccaceae</taxon>
        <taxon>Ostreococcus</taxon>
    </lineage>
</organism>
<dbReference type="OMA" id="VIYMGIL"/>
<dbReference type="HOGENOM" id="CLU_011276_7_0_1"/>
<evidence type="ECO:0000256" key="4">
    <source>
        <dbReference type="ARBA" id="ARBA00022691"/>
    </source>
</evidence>
<evidence type="ECO:0000313" key="8">
    <source>
        <dbReference type="Proteomes" id="UP000001568"/>
    </source>
</evidence>
<dbReference type="GO" id="GO:0032259">
    <property type="term" value="P:methylation"/>
    <property type="evidence" value="ECO:0007669"/>
    <property type="project" value="UniProtKB-KW"/>
</dbReference>
<keyword evidence="2" id="KW-0489">Methyltransferase</keyword>
<dbReference type="InterPro" id="IPR014776">
    <property type="entry name" value="4pyrrole_Mease_sub2"/>
</dbReference>
<dbReference type="InterPro" id="IPR035996">
    <property type="entry name" value="4pyrrol_Methylase_sf"/>
</dbReference>
<evidence type="ECO:0000259" key="6">
    <source>
        <dbReference type="Pfam" id="PF00590"/>
    </source>
</evidence>
<dbReference type="InterPro" id="IPR006366">
    <property type="entry name" value="CobA/CysG_C"/>
</dbReference>
<dbReference type="GO" id="GO:0004851">
    <property type="term" value="F:uroporphyrin-III C-methyltransferase activity"/>
    <property type="evidence" value="ECO:0007669"/>
    <property type="project" value="UniProtKB-EC"/>
</dbReference>
<evidence type="ECO:0000256" key="3">
    <source>
        <dbReference type="ARBA" id="ARBA00022679"/>
    </source>
</evidence>
<keyword evidence="8" id="KW-1185">Reference proteome</keyword>
<dbReference type="Proteomes" id="UP000001568">
    <property type="component" value="Chromosome 5"/>
</dbReference>
<proteinExistence type="predicted"/>
<dbReference type="NCBIfam" id="NF004790">
    <property type="entry name" value="PRK06136.1"/>
    <property type="match status" value="1"/>
</dbReference>
<reference evidence="7 8" key="1">
    <citation type="journal article" date="2007" name="Proc. Natl. Acad. Sci. U.S.A.">
        <title>The tiny eukaryote Ostreococcus provides genomic insights into the paradox of plankton speciation.</title>
        <authorList>
            <person name="Palenik B."/>
            <person name="Grimwood J."/>
            <person name="Aerts A."/>
            <person name="Rouze P."/>
            <person name="Salamov A."/>
            <person name="Putnam N."/>
            <person name="Dupont C."/>
            <person name="Jorgensen R."/>
            <person name="Derelle E."/>
            <person name="Rombauts S."/>
            <person name="Zhou K."/>
            <person name="Otillar R."/>
            <person name="Merchant S.S."/>
            <person name="Podell S."/>
            <person name="Gaasterland T."/>
            <person name="Napoli C."/>
            <person name="Gendler K."/>
            <person name="Manuell A."/>
            <person name="Tai V."/>
            <person name="Vallon O."/>
            <person name="Piganeau G."/>
            <person name="Jancek S."/>
            <person name="Heijde M."/>
            <person name="Jabbari K."/>
            <person name="Bowler C."/>
            <person name="Lohr M."/>
            <person name="Robbens S."/>
            <person name="Werner G."/>
            <person name="Dubchak I."/>
            <person name="Pazour G.J."/>
            <person name="Ren Q."/>
            <person name="Paulsen I."/>
            <person name="Delwiche C."/>
            <person name="Schmutz J."/>
            <person name="Rokhsar D."/>
            <person name="Van de Peer Y."/>
            <person name="Moreau H."/>
            <person name="Grigoriev I.V."/>
        </authorList>
    </citation>
    <scope>NUCLEOTIDE SEQUENCE [LARGE SCALE GENOMIC DNA]</scope>
    <source>
        <strain evidence="7 8">CCE9901</strain>
    </source>
</reference>
<dbReference type="FunFam" id="3.40.1010.10:FF:000001">
    <property type="entry name" value="Siroheme synthase"/>
    <property type="match status" value="1"/>
</dbReference>
<dbReference type="Gene3D" id="3.40.1010.10">
    <property type="entry name" value="Cobalt-precorrin-4 Transmethylase, Domain 1"/>
    <property type="match status" value="1"/>
</dbReference>
<protein>
    <recommendedName>
        <fullName evidence="1">uroporphyrinogen-III C-methyltransferase</fullName>
        <ecNumber evidence="1">2.1.1.107</ecNumber>
    </recommendedName>
</protein>
<dbReference type="InterPro" id="IPR050161">
    <property type="entry name" value="Siro_Cobalamin_biosynth"/>
</dbReference>
<dbReference type="NCBIfam" id="TIGR01469">
    <property type="entry name" value="cobA_cysG_Cterm"/>
    <property type="match status" value="1"/>
</dbReference>
<sequence length="237" mass="24597">MGSVCLVGAGPGGVDALTMGAARALANADVVVYDDLGGSSEDVLALATKANAEFVSVGKRGGSAKSWTQSDICELLVELARSGKRVARLKGGCPSVFARVSDEIAALRKHGVHTTMIPGISSALSAPLSVGIPLTDRELGRHFSVTSAHDPNSIDFAAFAGIDTCVFLMVGRTLPIVVESLTREGNKSPTTPCCVIRNGMQPDERSWFGSLRDIVEKTSGESLSPCILVVGNVVTLA</sequence>
<dbReference type="EC" id="2.1.1.107" evidence="1"/>
<accession>A4RXX9</accession>
<feature type="domain" description="Tetrapyrrole methylase" evidence="6">
    <location>
        <begin position="4"/>
        <end position="214"/>
    </location>
</feature>
<dbReference type="RefSeq" id="XP_001417831.1">
    <property type="nucleotide sequence ID" value="XM_001417794.1"/>
</dbReference>
<dbReference type="Pfam" id="PF00590">
    <property type="entry name" value="TP_methylase"/>
    <property type="match status" value="1"/>
</dbReference>
<keyword evidence="4" id="KW-0949">S-adenosyl-L-methionine</keyword>
<gene>
    <name evidence="7" type="ORF">OSTLU_94394</name>
</gene>
<dbReference type="KEGG" id="olu:OSTLU_94394"/>
<dbReference type="AlphaFoldDB" id="A4RXX9"/>
<dbReference type="GeneID" id="5001724"/>
<evidence type="ECO:0000313" key="7">
    <source>
        <dbReference type="EMBL" id="ABO96124.1"/>
    </source>
</evidence>
<dbReference type="CDD" id="cd11642">
    <property type="entry name" value="SUMT"/>
    <property type="match status" value="1"/>
</dbReference>
<evidence type="ECO:0000256" key="2">
    <source>
        <dbReference type="ARBA" id="ARBA00022603"/>
    </source>
</evidence>
<dbReference type="EMBL" id="CP000585">
    <property type="protein sequence ID" value="ABO96124.1"/>
    <property type="molecule type" value="Genomic_DNA"/>
</dbReference>
<dbReference type="PANTHER" id="PTHR45790:SF3">
    <property type="entry name" value="S-ADENOSYL-L-METHIONINE-DEPENDENT UROPORPHYRINOGEN III METHYLTRANSFERASE, CHLOROPLASTIC"/>
    <property type="match status" value="1"/>
</dbReference>